<accession>A0A438EM91</accession>
<evidence type="ECO:0000313" key="4">
    <source>
        <dbReference type="Proteomes" id="UP000288805"/>
    </source>
</evidence>
<feature type="region of interest" description="Disordered" evidence="1">
    <location>
        <begin position="1"/>
        <end position="20"/>
    </location>
</feature>
<name>A0A438EM91_VITVI</name>
<dbReference type="AlphaFoldDB" id="A0A438EM91"/>
<evidence type="ECO:0000259" key="2">
    <source>
        <dbReference type="Pfam" id="PF07727"/>
    </source>
</evidence>
<reference evidence="3 4" key="1">
    <citation type="journal article" date="2018" name="PLoS Genet.">
        <title>Population sequencing reveals clonal diversity and ancestral inbreeding in the grapevine cultivar Chardonnay.</title>
        <authorList>
            <person name="Roach M.J."/>
            <person name="Johnson D.L."/>
            <person name="Bohlmann J."/>
            <person name="van Vuuren H.J."/>
            <person name="Jones S.J."/>
            <person name="Pretorius I.S."/>
            <person name="Schmidt S.A."/>
            <person name="Borneman A.R."/>
        </authorList>
    </citation>
    <scope>NUCLEOTIDE SEQUENCE [LARGE SCALE GENOMIC DNA]</scope>
    <source>
        <strain evidence="4">cv. Chardonnay</strain>
        <tissue evidence="3">Leaf</tissue>
    </source>
</reference>
<organism evidence="3 4">
    <name type="scientific">Vitis vinifera</name>
    <name type="common">Grape</name>
    <dbReference type="NCBI Taxonomy" id="29760"/>
    <lineage>
        <taxon>Eukaryota</taxon>
        <taxon>Viridiplantae</taxon>
        <taxon>Streptophyta</taxon>
        <taxon>Embryophyta</taxon>
        <taxon>Tracheophyta</taxon>
        <taxon>Spermatophyta</taxon>
        <taxon>Magnoliopsida</taxon>
        <taxon>eudicotyledons</taxon>
        <taxon>Gunneridae</taxon>
        <taxon>Pentapetalae</taxon>
        <taxon>rosids</taxon>
        <taxon>Vitales</taxon>
        <taxon>Vitaceae</taxon>
        <taxon>Viteae</taxon>
        <taxon>Vitis</taxon>
    </lineage>
</organism>
<protein>
    <submittedName>
        <fullName evidence="3">Retrovirus-related Pol polyprotein from transposon TNT 1-94</fullName>
    </submittedName>
</protein>
<dbReference type="Proteomes" id="UP000288805">
    <property type="component" value="Unassembled WGS sequence"/>
</dbReference>
<feature type="domain" description="Reverse transcriptase Ty1/copia-type" evidence="2">
    <location>
        <begin position="78"/>
        <end position="147"/>
    </location>
</feature>
<dbReference type="EMBL" id="QGNW01001239">
    <property type="protein sequence ID" value="RVW48859.1"/>
    <property type="molecule type" value="Genomic_DNA"/>
</dbReference>
<dbReference type="Pfam" id="PF07727">
    <property type="entry name" value="RVT_2"/>
    <property type="match status" value="1"/>
</dbReference>
<dbReference type="InterPro" id="IPR013103">
    <property type="entry name" value="RVT_2"/>
</dbReference>
<evidence type="ECO:0000256" key="1">
    <source>
        <dbReference type="SAM" id="MobiDB-lite"/>
    </source>
</evidence>
<feature type="compositionally biased region" description="Basic and acidic residues" evidence="1">
    <location>
        <begin position="1"/>
        <end position="17"/>
    </location>
</feature>
<sequence length="177" mass="20161">MPKDIKDIASKKDHIDTRPSTSSDRLIVIHNAPQVQTESDYNIEAENDPEMFSQAISCKKSNLWYDAMKDEMNSMASNGVWNLVELPDGAKAIGCKWVFKTKKDSLGNIEMPFGFVSRDLYKQGFREISDEGLFTKYSSPIVKSDRFNLDQCPKNDLEREQMKNIPYVSDVGSLMYA</sequence>
<comment type="caution">
    <text evidence="3">The sequence shown here is derived from an EMBL/GenBank/DDBJ whole genome shotgun (WGS) entry which is preliminary data.</text>
</comment>
<proteinExistence type="predicted"/>
<gene>
    <name evidence="3" type="primary">POLX_3039</name>
    <name evidence="3" type="ORF">CK203_109010</name>
</gene>
<evidence type="ECO:0000313" key="3">
    <source>
        <dbReference type="EMBL" id="RVW48859.1"/>
    </source>
</evidence>